<organism evidence="2 3">
    <name type="scientific">Trichostrongylus colubriformis</name>
    <name type="common">Black scour worm</name>
    <dbReference type="NCBI Taxonomy" id="6319"/>
    <lineage>
        <taxon>Eukaryota</taxon>
        <taxon>Metazoa</taxon>
        <taxon>Ecdysozoa</taxon>
        <taxon>Nematoda</taxon>
        <taxon>Chromadorea</taxon>
        <taxon>Rhabditida</taxon>
        <taxon>Rhabditina</taxon>
        <taxon>Rhabditomorpha</taxon>
        <taxon>Strongyloidea</taxon>
        <taxon>Trichostrongylidae</taxon>
        <taxon>Trichostrongylus</taxon>
    </lineage>
</organism>
<feature type="region of interest" description="Disordered" evidence="1">
    <location>
        <begin position="1"/>
        <end position="166"/>
    </location>
</feature>
<reference evidence="2 3" key="1">
    <citation type="submission" date="2019-10" db="EMBL/GenBank/DDBJ databases">
        <title>Assembly and Annotation for the nematode Trichostrongylus colubriformis.</title>
        <authorList>
            <person name="Martin J."/>
        </authorList>
    </citation>
    <scope>NUCLEOTIDE SEQUENCE [LARGE SCALE GENOMIC DNA]</scope>
    <source>
        <strain evidence="2">G859</strain>
        <tissue evidence="2">Whole worm</tissue>
    </source>
</reference>
<evidence type="ECO:0000313" key="2">
    <source>
        <dbReference type="EMBL" id="KAK5975835.1"/>
    </source>
</evidence>
<feature type="compositionally biased region" description="Basic and acidic residues" evidence="1">
    <location>
        <begin position="112"/>
        <end position="121"/>
    </location>
</feature>
<protein>
    <submittedName>
        <fullName evidence="2">Uncharacterized protein</fullName>
    </submittedName>
</protein>
<proteinExistence type="predicted"/>
<comment type="caution">
    <text evidence="2">The sequence shown here is derived from an EMBL/GenBank/DDBJ whole genome shotgun (WGS) entry which is preliminary data.</text>
</comment>
<name>A0AAN8FSQ6_TRICO</name>
<dbReference type="Proteomes" id="UP001331761">
    <property type="component" value="Unassembled WGS sequence"/>
</dbReference>
<sequence length="189" mass="21133">VNVHGGTPSPSTGERIRRVEQLDPIAAEEERERRRAQAERDRIASSSVGYTVAQYGQPGSVTIDRNHSPDRYSTPRSYVGSLDKKELRNAVSPSTFESKQRPESPEYSAVYERFDRKRDEPPPAPAHAHVQPSASKTRAVTSAENSHQQYRSRSPPPDYDTGPSLSQSIATTVKVRILELLIRSPKVER</sequence>
<evidence type="ECO:0000313" key="3">
    <source>
        <dbReference type="Proteomes" id="UP001331761"/>
    </source>
</evidence>
<gene>
    <name evidence="2" type="ORF">GCK32_009310</name>
</gene>
<accession>A0AAN8FSQ6</accession>
<dbReference type="EMBL" id="WIXE01012570">
    <property type="protein sequence ID" value="KAK5975835.1"/>
    <property type="molecule type" value="Genomic_DNA"/>
</dbReference>
<feature type="compositionally biased region" description="Basic and acidic residues" evidence="1">
    <location>
        <begin position="28"/>
        <end position="43"/>
    </location>
</feature>
<evidence type="ECO:0000256" key="1">
    <source>
        <dbReference type="SAM" id="MobiDB-lite"/>
    </source>
</evidence>
<feature type="compositionally biased region" description="Polar residues" evidence="1">
    <location>
        <begin position="132"/>
        <end position="152"/>
    </location>
</feature>
<keyword evidence="3" id="KW-1185">Reference proteome</keyword>
<dbReference type="AlphaFoldDB" id="A0AAN8FSQ6"/>
<feature type="non-terminal residue" evidence="2">
    <location>
        <position position="1"/>
    </location>
</feature>